<dbReference type="SMART" id="SM00382">
    <property type="entry name" value="AAA"/>
    <property type="match status" value="1"/>
</dbReference>
<protein>
    <submittedName>
        <fullName evidence="10">ABC transporter ATP-binding protein</fullName>
    </submittedName>
</protein>
<evidence type="ECO:0000259" key="8">
    <source>
        <dbReference type="PROSITE" id="PS50893"/>
    </source>
</evidence>
<sequence length="594" mass="64808">MGRAWRILRLWLGTAFRAAPLLMGVSCLLVAVQSVTSPMQTYGVKLLVDGLTGTVKTPITWGIGVIVLGFAVSFVSMVLADPLRDTAQERVARQVHADLLKVTAGIPGIMHHERADVSDRLELIRENSWRLGIGAEVLLYAVGSVANTATVLALLTSIHPVLLVLPILGAARIWSAYMSGRADQTAWEKTMHQERLTDRLAEIAKDPRNALELRVFGITRNLVARMIKLQDDRYRVLFRATRWGVLVDGGVRLGFGAAYIAAVIWVVWRARQGQASAGDVVLLLLIAPQIDQMTGGIAQNVYWVGEVVRSFARYEWLREYASEHAWAEVSSSAPVRLSSGIELRDVSFAYPGSDGSVLSDVNLTLPAGSTVALVGENGAGKTTLVKVLARLYDPSAGAVLVDGVDLRTMPAEEWRLRMSAGFQDFVKFEFTARETVAIGDLSRLSDEAALASALRRGDAESVVSRLPRGLDTQLGKRFSDGVELSGGQWQRLALARAFMRERPLLMLLDEPTAALDPEAEHALFEQFAASSRDAARSTGGVTVLVSHRFSTVRMADLIVVLDKGRVIEVGSHSELVAMGGHYAELFELQARAYR</sequence>
<dbReference type="InterPro" id="IPR036640">
    <property type="entry name" value="ABC1_TM_sf"/>
</dbReference>
<dbReference type="PROSITE" id="PS50893">
    <property type="entry name" value="ABC_TRANSPORTER_2"/>
    <property type="match status" value="1"/>
</dbReference>
<evidence type="ECO:0000256" key="1">
    <source>
        <dbReference type="ARBA" id="ARBA00004651"/>
    </source>
</evidence>
<evidence type="ECO:0000256" key="4">
    <source>
        <dbReference type="ARBA" id="ARBA00022840"/>
    </source>
</evidence>
<feature type="transmembrane region" description="Helical" evidence="7">
    <location>
        <begin position="152"/>
        <end position="171"/>
    </location>
</feature>
<accession>A0ABV7YF07</accession>
<dbReference type="SUPFAM" id="SSF52540">
    <property type="entry name" value="P-loop containing nucleoside triphosphate hydrolases"/>
    <property type="match status" value="1"/>
</dbReference>
<dbReference type="PANTHER" id="PTHR43394:SF1">
    <property type="entry name" value="ATP-BINDING CASSETTE SUB-FAMILY B MEMBER 10, MITOCHONDRIAL"/>
    <property type="match status" value="1"/>
</dbReference>
<proteinExistence type="predicted"/>
<dbReference type="Proteomes" id="UP001595699">
    <property type="component" value="Unassembled WGS sequence"/>
</dbReference>
<dbReference type="PROSITE" id="PS00211">
    <property type="entry name" value="ABC_TRANSPORTER_1"/>
    <property type="match status" value="1"/>
</dbReference>
<name>A0ABV7YF07_9ACTN</name>
<keyword evidence="6 7" id="KW-0472">Membrane</keyword>
<evidence type="ECO:0000256" key="6">
    <source>
        <dbReference type="ARBA" id="ARBA00023136"/>
    </source>
</evidence>
<gene>
    <name evidence="10" type="ORF">ACFOUW_23460</name>
</gene>
<reference evidence="11" key="1">
    <citation type="journal article" date="2019" name="Int. J. Syst. Evol. Microbiol.">
        <title>The Global Catalogue of Microorganisms (GCM) 10K type strain sequencing project: providing services to taxonomists for standard genome sequencing and annotation.</title>
        <authorList>
            <consortium name="The Broad Institute Genomics Platform"/>
            <consortium name="The Broad Institute Genome Sequencing Center for Infectious Disease"/>
            <person name="Wu L."/>
            <person name="Ma J."/>
        </authorList>
    </citation>
    <scope>NUCLEOTIDE SEQUENCE [LARGE SCALE GENOMIC DNA]</scope>
    <source>
        <strain evidence="11">CGMCC 4.7241</strain>
    </source>
</reference>
<comment type="subcellular location">
    <subcellularLocation>
        <location evidence="1">Cell membrane</location>
        <topology evidence="1">Multi-pass membrane protein</topology>
    </subcellularLocation>
</comment>
<dbReference type="InterPro" id="IPR011527">
    <property type="entry name" value="ABC1_TM_dom"/>
</dbReference>
<feature type="domain" description="ABC transporter" evidence="8">
    <location>
        <begin position="341"/>
        <end position="588"/>
    </location>
</feature>
<dbReference type="InterPro" id="IPR039421">
    <property type="entry name" value="Type_1_exporter"/>
</dbReference>
<keyword evidence="3" id="KW-0547">Nucleotide-binding</keyword>
<keyword evidence="2 7" id="KW-0812">Transmembrane</keyword>
<dbReference type="Gene3D" id="1.20.1560.10">
    <property type="entry name" value="ABC transporter type 1, transmembrane domain"/>
    <property type="match status" value="1"/>
</dbReference>
<dbReference type="EMBL" id="JBHRZH010000021">
    <property type="protein sequence ID" value="MFC3763816.1"/>
    <property type="molecule type" value="Genomic_DNA"/>
</dbReference>
<evidence type="ECO:0000313" key="11">
    <source>
        <dbReference type="Proteomes" id="UP001595699"/>
    </source>
</evidence>
<feature type="transmembrane region" description="Helical" evidence="7">
    <location>
        <begin position="128"/>
        <end position="146"/>
    </location>
</feature>
<keyword evidence="5 7" id="KW-1133">Transmembrane helix</keyword>
<dbReference type="InterPro" id="IPR027417">
    <property type="entry name" value="P-loop_NTPase"/>
</dbReference>
<feature type="transmembrane region" description="Helical" evidence="7">
    <location>
        <begin position="243"/>
        <end position="268"/>
    </location>
</feature>
<organism evidence="10 11">
    <name type="scientific">Tenggerimyces flavus</name>
    <dbReference type="NCBI Taxonomy" id="1708749"/>
    <lineage>
        <taxon>Bacteria</taxon>
        <taxon>Bacillati</taxon>
        <taxon>Actinomycetota</taxon>
        <taxon>Actinomycetes</taxon>
        <taxon>Propionibacteriales</taxon>
        <taxon>Nocardioidaceae</taxon>
        <taxon>Tenggerimyces</taxon>
    </lineage>
</organism>
<feature type="transmembrane region" description="Helical" evidence="7">
    <location>
        <begin position="58"/>
        <end position="80"/>
    </location>
</feature>
<dbReference type="InterPro" id="IPR017871">
    <property type="entry name" value="ABC_transporter-like_CS"/>
</dbReference>
<evidence type="ECO:0000256" key="7">
    <source>
        <dbReference type="SAM" id="Phobius"/>
    </source>
</evidence>
<dbReference type="PANTHER" id="PTHR43394">
    <property type="entry name" value="ATP-DEPENDENT PERMEASE MDL1, MITOCHONDRIAL"/>
    <property type="match status" value="1"/>
</dbReference>
<evidence type="ECO:0000256" key="5">
    <source>
        <dbReference type="ARBA" id="ARBA00022989"/>
    </source>
</evidence>
<dbReference type="InterPro" id="IPR003439">
    <property type="entry name" value="ABC_transporter-like_ATP-bd"/>
</dbReference>
<dbReference type="Gene3D" id="3.40.50.300">
    <property type="entry name" value="P-loop containing nucleotide triphosphate hydrolases"/>
    <property type="match status" value="1"/>
</dbReference>
<dbReference type="RefSeq" id="WP_205120985.1">
    <property type="nucleotide sequence ID" value="NZ_JAFBCM010000001.1"/>
</dbReference>
<keyword evidence="11" id="KW-1185">Reference proteome</keyword>
<evidence type="ECO:0000256" key="3">
    <source>
        <dbReference type="ARBA" id="ARBA00022741"/>
    </source>
</evidence>
<dbReference type="GO" id="GO:0005524">
    <property type="term" value="F:ATP binding"/>
    <property type="evidence" value="ECO:0007669"/>
    <property type="project" value="UniProtKB-KW"/>
</dbReference>
<evidence type="ECO:0000313" key="10">
    <source>
        <dbReference type="EMBL" id="MFC3763816.1"/>
    </source>
</evidence>
<evidence type="ECO:0000256" key="2">
    <source>
        <dbReference type="ARBA" id="ARBA00022692"/>
    </source>
</evidence>
<dbReference type="InterPro" id="IPR003593">
    <property type="entry name" value="AAA+_ATPase"/>
</dbReference>
<feature type="domain" description="ABC transmembrane type-1" evidence="9">
    <location>
        <begin position="25"/>
        <end position="290"/>
    </location>
</feature>
<evidence type="ECO:0000259" key="9">
    <source>
        <dbReference type="PROSITE" id="PS50929"/>
    </source>
</evidence>
<dbReference type="SUPFAM" id="SSF90123">
    <property type="entry name" value="ABC transporter transmembrane region"/>
    <property type="match status" value="1"/>
</dbReference>
<comment type="caution">
    <text evidence="10">The sequence shown here is derived from an EMBL/GenBank/DDBJ whole genome shotgun (WGS) entry which is preliminary data.</text>
</comment>
<keyword evidence="4 10" id="KW-0067">ATP-binding</keyword>
<dbReference type="Pfam" id="PF00005">
    <property type="entry name" value="ABC_tran"/>
    <property type="match status" value="1"/>
</dbReference>
<dbReference type="PROSITE" id="PS50929">
    <property type="entry name" value="ABC_TM1F"/>
    <property type="match status" value="1"/>
</dbReference>